<evidence type="ECO:0008006" key="3">
    <source>
        <dbReference type="Google" id="ProtNLM"/>
    </source>
</evidence>
<dbReference type="PANTHER" id="PTHR22642:SF2">
    <property type="entry name" value="PROTEIN LONG AFTER FAR-RED 3"/>
    <property type="match status" value="1"/>
</dbReference>
<dbReference type="InterPro" id="IPR011059">
    <property type="entry name" value="Metal-dep_hydrolase_composite"/>
</dbReference>
<dbReference type="SUPFAM" id="SSF51556">
    <property type="entry name" value="Metallo-dependent hydrolases"/>
    <property type="match status" value="1"/>
</dbReference>
<dbReference type="Gene3D" id="3.20.20.140">
    <property type="entry name" value="Metal-dependent hydrolases"/>
    <property type="match status" value="1"/>
</dbReference>
<dbReference type="PANTHER" id="PTHR22642">
    <property type="entry name" value="IMIDAZOLONEPROPIONASE"/>
    <property type="match status" value="1"/>
</dbReference>
<reference evidence="1 2" key="1">
    <citation type="submission" date="2016-12" db="EMBL/GenBank/DDBJ databases">
        <title>Draft genome of Tersicoccus phoenicis 1P05MA.</title>
        <authorList>
            <person name="Nakajima Y."/>
            <person name="Yoshizawa S."/>
            <person name="Nakamura K."/>
            <person name="Ogura Y."/>
            <person name="Hayashi T."/>
            <person name="Kogure K."/>
        </authorList>
    </citation>
    <scope>NUCLEOTIDE SEQUENCE [LARGE SCALE GENOMIC DNA]</scope>
    <source>
        <strain evidence="1 2">1p05MA</strain>
    </source>
</reference>
<evidence type="ECO:0000313" key="2">
    <source>
        <dbReference type="Proteomes" id="UP000187085"/>
    </source>
</evidence>
<evidence type="ECO:0000313" key="1">
    <source>
        <dbReference type="EMBL" id="OMH28163.1"/>
    </source>
</evidence>
<name>A0A1R1LKW2_9MICC</name>
<protein>
    <recommendedName>
        <fullName evidence="3">Amidohydrolase 3 domain-containing protein</fullName>
    </recommendedName>
</protein>
<accession>A0A1R1LKW2</accession>
<dbReference type="STRING" id="554083.BKD30_02175"/>
<dbReference type="InterPro" id="IPR032466">
    <property type="entry name" value="Metal_Hydrolase"/>
</dbReference>
<comment type="caution">
    <text evidence="1">The sequence shown here is derived from an EMBL/GenBank/DDBJ whole genome shotgun (WGS) entry which is preliminary data.</text>
</comment>
<proteinExistence type="predicted"/>
<organism evidence="1 2">
    <name type="scientific">Tersicoccus phoenicis</name>
    <dbReference type="NCBI Taxonomy" id="554083"/>
    <lineage>
        <taxon>Bacteria</taxon>
        <taxon>Bacillati</taxon>
        <taxon>Actinomycetota</taxon>
        <taxon>Actinomycetes</taxon>
        <taxon>Micrococcales</taxon>
        <taxon>Micrococcaceae</taxon>
        <taxon>Tersicoccus</taxon>
    </lineage>
</organism>
<dbReference type="AlphaFoldDB" id="A0A1R1LKW2"/>
<dbReference type="GO" id="GO:0016810">
    <property type="term" value="F:hydrolase activity, acting on carbon-nitrogen (but not peptide) bonds"/>
    <property type="evidence" value="ECO:0007669"/>
    <property type="project" value="InterPro"/>
</dbReference>
<gene>
    <name evidence="1" type="ORF">BKD30_02175</name>
</gene>
<dbReference type="RefSeq" id="WP_076701396.1">
    <property type="nucleotide sequence ID" value="NZ_MRDE01000010.1"/>
</dbReference>
<dbReference type="EMBL" id="MRDE01000010">
    <property type="protein sequence ID" value="OMH28163.1"/>
    <property type="molecule type" value="Genomic_DNA"/>
</dbReference>
<dbReference type="Proteomes" id="UP000187085">
    <property type="component" value="Unassembled WGS sequence"/>
</dbReference>
<dbReference type="OrthoDB" id="3238066at2"/>
<keyword evidence="2" id="KW-1185">Reference proteome</keyword>
<sequence length="417" mass="42365">MTRTLYRNGAVYSTHDPFATALLIDGQTVAWLGSEEAADGMAGGDVTVIDLAGALITPGLYDSALTVSPDRTDTGQSWAAVVAAGYVAVTVHGSAAHGSAAHAGAAEAAEPAAEHATGRGAQPDVSGVRAAGQLRALAAAAENPAAGLPEARLWARRTVQDAEGVGYLRDALGPHLAGVEPDEADRTDATALTAHLAAAAGAGLSAGWPVHSAAELDTLRHVLPAAAAAGAPLRTAGVHLAMSADLDAEDRLLLARHGVTVLVTPSSGSPLRTPLAALAADGVPLVLGSAGWTSGPAAPPWSLVRACVQHPDPAQRLSARAAFLALSRGGWRAARAAHPLLGQLVPGAPASYAVWEATELMVQTPDSTVAAWSTDPRARTPLLPALDQETDPRCLRTARDGLVLHDDGTLDEVTATR</sequence>
<dbReference type="SUPFAM" id="SSF51338">
    <property type="entry name" value="Composite domain of metallo-dependent hydrolases"/>
    <property type="match status" value="1"/>
</dbReference>